<dbReference type="Proteomes" id="UP000316621">
    <property type="component" value="Chromosome 9"/>
</dbReference>
<dbReference type="Gramene" id="RZC76705">
    <property type="protein sequence ID" value="RZC76705"/>
    <property type="gene ID" value="C5167_000829"/>
</dbReference>
<evidence type="ECO:0000313" key="2">
    <source>
        <dbReference type="Proteomes" id="UP000316621"/>
    </source>
</evidence>
<evidence type="ECO:0000313" key="1">
    <source>
        <dbReference type="EMBL" id="RZC76705.1"/>
    </source>
</evidence>
<gene>
    <name evidence="1" type="ORF">C5167_000829</name>
</gene>
<dbReference type="AlphaFoldDB" id="A0A4Y7KXQ1"/>
<organism evidence="1 2">
    <name type="scientific">Papaver somniferum</name>
    <name type="common">Opium poppy</name>
    <dbReference type="NCBI Taxonomy" id="3469"/>
    <lineage>
        <taxon>Eukaryota</taxon>
        <taxon>Viridiplantae</taxon>
        <taxon>Streptophyta</taxon>
        <taxon>Embryophyta</taxon>
        <taxon>Tracheophyta</taxon>
        <taxon>Spermatophyta</taxon>
        <taxon>Magnoliopsida</taxon>
        <taxon>Ranunculales</taxon>
        <taxon>Papaveraceae</taxon>
        <taxon>Papaveroideae</taxon>
        <taxon>Papaver</taxon>
    </lineage>
</organism>
<accession>A0A4Y7KXQ1</accession>
<proteinExistence type="predicted"/>
<name>A0A4Y7KXQ1_PAPSO</name>
<protein>
    <submittedName>
        <fullName evidence="1">Uncharacterized protein</fullName>
    </submittedName>
</protein>
<sequence>MYRPSLPSSLQYSVGLNFALSSLPESQISLGLDRYTKKTRKKKPNPKRHHRYHFVSVNLSTITTTTFSPSHSLGNHACGRNKIGFFSEIFSNVYAKFVALQQEEDELLAIPCFLRKGSLSSHGAELDNDTPQGRKQIAFSVLAVASFNNCRSARNAVARVACSLTMQPKGSTDCLIKVS</sequence>
<reference evidence="1 2" key="1">
    <citation type="journal article" date="2018" name="Science">
        <title>The opium poppy genome and morphinan production.</title>
        <authorList>
            <person name="Guo L."/>
            <person name="Winzer T."/>
            <person name="Yang X."/>
            <person name="Li Y."/>
            <person name="Ning Z."/>
            <person name="He Z."/>
            <person name="Teodor R."/>
            <person name="Lu Y."/>
            <person name="Bowser T.A."/>
            <person name="Graham I.A."/>
            <person name="Ye K."/>
        </authorList>
    </citation>
    <scope>NUCLEOTIDE SEQUENCE [LARGE SCALE GENOMIC DNA]</scope>
    <source>
        <strain evidence="2">cv. HN1</strain>
        <tissue evidence="1">Leaves</tissue>
    </source>
</reference>
<keyword evidence="2" id="KW-1185">Reference proteome</keyword>
<dbReference type="EMBL" id="CM010723">
    <property type="protein sequence ID" value="RZC76705.1"/>
    <property type="molecule type" value="Genomic_DNA"/>
</dbReference>